<dbReference type="InterPro" id="IPR011990">
    <property type="entry name" value="TPR-like_helical_dom_sf"/>
</dbReference>
<organism evidence="1 2">
    <name type="scientific">Archangium gephyra</name>
    <dbReference type="NCBI Taxonomy" id="48"/>
    <lineage>
        <taxon>Bacteria</taxon>
        <taxon>Pseudomonadati</taxon>
        <taxon>Myxococcota</taxon>
        <taxon>Myxococcia</taxon>
        <taxon>Myxococcales</taxon>
        <taxon>Cystobacterineae</taxon>
        <taxon>Archangiaceae</taxon>
        <taxon>Archangium</taxon>
    </lineage>
</organism>
<gene>
    <name evidence="1" type="ORF">ATI61_106536</name>
</gene>
<dbReference type="SUPFAM" id="SSF48452">
    <property type="entry name" value="TPR-like"/>
    <property type="match status" value="1"/>
</dbReference>
<dbReference type="EMBL" id="QUMU01000006">
    <property type="protein sequence ID" value="REG31066.1"/>
    <property type="molecule type" value="Genomic_DNA"/>
</dbReference>
<sequence>MTLPVLTLVTLLAAAEPLAEARQAFSEGQYTEAEQLALQAAQPPQEGAALYLVGLARFRAGRPAEALEALDAAGRATDAPERAGWSFNRAACLYALERFAEAEQAFLEATADESLARLAWVNAGFAALDAGSPERAAQWAERAGPGASEREAVLVEELLAFIARARGLAEDEAAEAYRQGLVSFDAGRFEEARAFFLQAAKGNPASGRALLMAGASAWRLGERETAREDITSALALELEPRDRQTARDYLDRLAFGLRAQGQGLRASAGGGLGFDSNVLQVGVAARDVSTGTASAFAEAGLGLAGRWRLSDTLFTELSYGGTQRAYTLSSARDYSLQLHRAAVALEWDVARRMRLGASSWGELFFTGLSAFRGLQGSVSGSAWLALDESEWTSSRLDVAFAHKAGLVSEFSYLTGQRLDATLSQELRLRTLGLTAWYRYREDRIGTLEQAVSGDTTREYVIPYAWTGHAVGASARWVLSEHLDASLHAEAEWRDYLSDSYLRVLATDGSVEEWGRRRREDARFVLGPSVSARLSNHLQLSARYELLVNTSNVDTRLADPAGTCVAPDYVCHRYDYTNGNYQKHLVMLELGATW</sequence>
<name>A0ABX9K0Y5_9BACT</name>
<dbReference type="RefSeq" id="WP_082174935.1">
    <property type="nucleotide sequence ID" value="NZ_CP011509.1"/>
</dbReference>
<accession>A0ABX9K0Y5</accession>
<protein>
    <submittedName>
        <fullName evidence="1">Tetratricopeptide repeat protein</fullName>
    </submittedName>
</protein>
<evidence type="ECO:0000313" key="1">
    <source>
        <dbReference type="EMBL" id="REG31066.1"/>
    </source>
</evidence>
<dbReference type="Gene3D" id="1.25.40.10">
    <property type="entry name" value="Tetratricopeptide repeat domain"/>
    <property type="match status" value="2"/>
</dbReference>
<keyword evidence="2" id="KW-1185">Reference proteome</keyword>
<dbReference type="Proteomes" id="UP000256345">
    <property type="component" value="Unassembled WGS sequence"/>
</dbReference>
<comment type="caution">
    <text evidence="1">The sequence shown here is derived from an EMBL/GenBank/DDBJ whole genome shotgun (WGS) entry which is preliminary data.</text>
</comment>
<evidence type="ECO:0000313" key="2">
    <source>
        <dbReference type="Proteomes" id="UP000256345"/>
    </source>
</evidence>
<proteinExistence type="predicted"/>
<dbReference type="Pfam" id="PF13432">
    <property type="entry name" value="TPR_16"/>
    <property type="match status" value="2"/>
</dbReference>
<reference evidence="1 2" key="1">
    <citation type="submission" date="2018-08" db="EMBL/GenBank/DDBJ databases">
        <title>Genomic Encyclopedia of Archaeal and Bacterial Type Strains, Phase II (KMG-II): from individual species to whole genera.</title>
        <authorList>
            <person name="Goeker M."/>
        </authorList>
    </citation>
    <scope>NUCLEOTIDE SEQUENCE [LARGE SCALE GENOMIC DNA]</scope>
    <source>
        <strain evidence="1 2">DSM 2261</strain>
    </source>
</reference>